<gene>
    <name evidence="1" type="ORF">J2Z18_002898</name>
</gene>
<dbReference type="GeneID" id="95404868"/>
<keyword evidence="2" id="KW-1185">Reference proteome</keyword>
<dbReference type="EMBL" id="JAGGKI010000006">
    <property type="protein sequence ID" value="MBP1893795.1"/>
    <property type="molecule type" value="Genomic_DNA"/>
</dbReference>
<sequence length="611" mass="69379">MSTTLLQELQGELRRLYIAGSDLAAEDFRLKRLEPKLAQLGERAPVFKKLAEGVAALTGPSDPEARAVRLQDVSLLLNSVLSTQGATAAEAQVVTEREKDNELPELTTMHSYRQLAEVQNALSESGGGRYEIVTSAYEQGLFRDLRLFPFAMKALSDSYSEIADFAARNILPSYGRSIVPYLLSEMDIQGGREEERRLQVVRELGVDPEDARSLERLVHAAEEGADKVRSAAIACLGPHPAYEARLLEWSQDKKKAVREGAYRALAVRNSEAARERLYDAFKGKDALLAAEAIGYAPSAEMIDMLLPLFEELLRKGDAGEVDKKAKEKQWSALEPFLTAFEYARHPELERLYLDLAGNQSAYPALGRLHGGDCIRILRHAAAYLESTDTDEALDVLKRLEEQDPIYLPYAFHASKRRLTPAELYDQYVGSGWGRLKTVVSKKSQRAQKALLDTLRDELYAYQGYVRIRLPQDQIEAEWDPRWLDWLIERDDLQLVSALAAPGNSRLLPYIERTMEKANHHDAHYIFTSLDACDADEDTKYELLMKWMERKDWKRTYSMYEEESERLLRVPDHLASESADRLEALIKDVRYDSLKEKLEEIIHALRRRAASV</sequence>
<dbReference type="Gene3D" id="1.25.10.10">
    <property type="entry name" value="Leucine-rich Repeat Variant"/>
    <property type="match status" value="1"/>
</dbReference>
<dbReference type="Proteomes" id="UP000706926">
    <property type="component" value="Unassembled WGS sequence"/>
</dbReference>
<protein>
    <recommendedName>
        <fullName evidence="3">HEAT repeat domain-containing protein</fullName>
    </recommendedName>
</protein>
<comment type="caution">
    <text evidence="1">The sequence shown here is derived from an EMBL/GenBank/DDBJ whole genome shotgun (WGS) entry which is preliminary data.</text>
</comment>
<evidence type="ECO:0000313" key="2">
    <source>
        <dbReference type="Proteomes" id="UP000706926"/>
    </source>
</evidence>
<organism evidence="1 2">
    <name type="scientific">Paenibacillus lactis</name>
    <dbReference type="NCBI Taxonomy" id="228574"/>
    <lineage>
        <taxon>Bacteria</taxon>
        <taxon>Bacillati</taxon>
        <taxon>Bacillota</taxon>
        <taxon>Bacilli</taxon>
        <taxon>Bacillales</taxon>
        <taxon>Paenibacillaceae</taxon>
        <taxon>Paenibacillus</taxon>
    </lineage>
</organism>
<dbReference type="RefSeq" id="WP_007128102.1">
    <property type="nucleotide sequence ID" value="NZ_CP139098.1"/>
</dbReference>
<dbReference type="InterPro" id="IPR016024">
    <property type="entry name" value="ARM-type_fold"/>
</dbReference>
<name>A0ABS4FC19_9BACL</name>
<dbReference type="SUPFAM" id="SSF48371">
    <property type="entry name" value="ARM repeat"/>
    <property type="match status" value="1"/>
</dbReference>
<evidence type="ECO:0000313" key="1">
    <source>
        <dbReference type="EMBL" id="MBP1893795.1"/>
    </source>
</evidence>
<accession>A0ABS4FC19</accession>
<dbReference type="InterPro" id="IPR011989">
    <property type="entry name" value="ARM-like"/>
</dbReference>
<reference evidence="1 2" key="1">
    <citation type="submission" date="2021-03" db="EMBL/GenBank/DDBJ databases">
        <title>Genomic Encyclopedia of Type Strains, Phase IV (KMG-IV): sequencing the most valuable type-strain genomes for metagenomic binning, comparative biology and taxonomic classification.</title>
        <authorList>
            <person name="Goeker M."/>
        </authorList>
    </citation>
    <scope>NUCLEOTIDE SEQUENCE [LARGE SCALE GENOMIC DNA]</scope>
    <source>
        <strain evidence="1 2">DSM 15596</strain>
    </source>
</reference>
<evidence type="ECO:0008006" key="3">
    <source>
        <dbReference type="Google" id="ProtNLM"/>
    </source>
</evidence>
<proteinExistence type="predicted"/>